<dbReference type="Gene3D" id="3.30.2350.10">
    <property type="entry name" value="Pseudouridine synthase"/>
    <property type="match status" value="1"/>
</dbReference>
<dbReference type="InterPro" id="IPR050188">
    <property type="entry name" value="RluA_PseudoU_synthase"/>
</dbReference>
<comment type="function">
    <text evidence="4">Responsible for synthesis of pseudouridine from uracil-65 in transfer RNAs.</text>
</comment>
<dbReference type="InterPro" id="IPR020103">
    <property type="entry name" value="PsdUridine_synth_cat_dom_sf"/>
</dbReference>
<reference evidence="12" key="1">
    <citation type="journal article" date="2019" name="Int. J. Syst. Evol. Microbiol.">
        <title>The Global Catalogue of Microorganisms (GCM) 10K type strain sequencing project: providing services to taxonomists for standard genome sequencing and annotation.</title>
        <authorList>
            <consortium name="The Broad Institute Genomics Platform"/>
            <consortium name="The Broad Institute Genome Sequencing Center for Infectious Disease"/>
            <person name="Wu L."/>
            <person name="Ma J."/>
        </authorList>
    </citation>
    <scope>NUCLEOTIDE SEQUENCE [LARGE SCALE GENOMIC DNA]</scope>
    <source>
        <strain evidence="12">KCTC 42424</strain>
    </source>
</reference>
<comment type="caution">
    <text evidence="11">The sequence shown here is derived from an EMBL/GenBank/DDBJ whole genome shotgun (WGS) entry which is preliminary data.</text>
</comment>
<dbReference type="PANTHER" id="PTHR21600">
    <property type="entry name" value="MITOCHONDRIAL RNA PSEUDOURIDINE SYNTHASE"/>
    <property type="match status" value="1"/>
</dbReference>
<evidence type="ECO:0000256" key="5">
    <source>
        <dbReference type="ARBA" id="ARBA00038943"/>
    </source>
</evidence>
<evidence type="ECO:0000256" key="9">
    <source>
        <dbReference type="ARBA" id="ARBA00043049"/>
    </source>
</evidence>
<protein>
    <recommendedName>
        <fullName evidence="6">tRNA pseudouridine synthase C</fullName>
        <ecNumber evidence="5">5.4.99.26</ecNumber>
    </recommendedName>
    <alternativeName>
        <fullName evidence="8">tRNA pseudouridine(65) synthase</fullName>
    </alternativeName>
    <alternativeName>
        <fullName evidence="9">tRNA pseudouridylate synthase C</fullName>
    </alternativeName>
    <alternativeName>
        <fullName evidence="7">tRNA-uridine isomerase C</fullName>
    </alternativeName>
</protein>
<evidence type="ECO:0000256" key="4">
    <source>
        <dbReference type="ARBA" id="ARBA00037670"/>
    </source>
</evidence>
<gene>
    <name evidence="11" type="ORF">ACFOMG_04675</name>
</gene>
<dbReference type="EMBL" id="JBHRYB010000005">
    <property type="protein sequence ID" value="MFC3679405.1"/>
    <property type="molecule type" value="Genomic_DNA"/>
</dbReference>
<dbReference type="Pfam" id="PF00849">
    <property type="entry name" value="PseudoU_synth_2"/>
    <property type="match status" value="1"/>
</dbReference>
<name>A0ABV7VQ32_9GAMM</name>
<dbReference type="EC" id="5.4.99.26" evidence="5"/>
<evidence type="ECO:0000256" key="7">
    <source>
        <dbReference type="ARBA" id="ARBA00041803"/>
    </source>
</evidence>
<sequence>MQLPVIFQDEHLIAINKPSGLLVHRSEIDRHETRFALQLVRNMLGHHVYPVHRLDKPTSGVLLFAKTPEIASLVVDQWRQRAVEKRYLAIVRGYFPESVHLDKAMSPPVDKYAKHEKVKPPQEAITDFRCLAQVELPIAIDKYPQSRYSLIEALPKTGRKHQIRRHLKHLAHPIIGDARYGKGKHSRYFRDHFDAPRLLLHAWQLTMEHPVSAEPLILTADVDNVLRRLCQRFAWQSQLPAPLQDFSQPVPACMDRFFPWRDEPTAVSDTPPPAPLS</sequence>
<keyword evidence="2" id="KW-0413">Isomerase</keyword>
<evidence type="ECO:0000256" key="3">
    <source>
        <dbReference type="ARBA" id="ARBA00036607"/>
    </source>
</evidence>
<dbReference type="PANTHER" id="PTHR21600:SF56">
    <property type="entry name" value="TRNA PSEUDOURIDINE SYNTHASE C"/>
    <property type="match status" value="1"/>
</dbReference>
<dbReference type="PROSITE" id="PS01129">
    <property type="entry name" value="PSI_RLU"/>
    <property type="match status" value="1"/>
</dbReference>
<evidence type="ECO:0000256" key="1">
    <source>
        <dbReference type="ARBA" id="ARBA00022694"/>
    </source>
</evidence>
<evidence type="ECO:0000313" key="12">
    <source>
        <dbReference type="Proteomes" id="UP001595722"/>
    </source>
</evidence>
<accession>A0ABV7VQ32</accession>
<evidence type="ECO:0000313" key="11">
    <source>
        <dbReference type="EMBL" id="MFC3679405.1"/>
    </source>
</evidence>
<evidence type="ECO:0000259" key="10">
    <source>
        <dbReference type="Pfam" id="PF00849"/>
    </source>
</evidence>
<feature type="domain" description="Pseudouridine synthase RsuA/RluA-like" evidence="10">
    <location>
        <begin position="11"/>
        <end position="169"/>
    </location>
</feature>
<evidence type="ECO:0000256" key="6">
    <source>
        <dbReference type="ARBA" id="ARBA00040675"/>
    </source>
</evidence>
<dbReference type="SUPFAM" id="SSF55120">
    <property type="entry name" value="Pseudouridine synthase"/>
    <property type="match status" value="1"/>
</dbReference>
<dbReference type="Proteomes" id="UP001595722">
    <property type="component" value="Unassembled WGS sequence"/>
</dbReference>
<keyword evidence="12" id="KW-1185">Reference proteome</keyword>
<evidence type="ECO:0000256" key="2">
    <source>
        <dbReference type="ARBA" id="ARBA00023235"/>
    </source>
</evidence>
<keyword evidence="1" id="KW-0819">tRNA processing</keyword>
<proteinExistence type="predicted"/>
<dbReference type="RefSeq" id="WP_376865095.1">
    <property type="nucleotide sequence ID" value="NZ_JBHRYB010000005.1"/>
</dbReference>
<dbReference type="InterPro" id="IPR006224">
    <property type="entry name" value="PsdUridine_synth_RluA-like_CS"/>
</dbReference>
<organism evidence="11 12">
    <name type="scientific">Bacterioplanoides pacificum</name>
    <dbReference type="NCBI Taxonomy" id="1171596"/>
    <lineage>
        <taxon>Bacteria</taxon>
        <taxon>Pseudomonadati</taxon>
        <taxon>Pseudomonadota</taxon>
        <taxon>Gammaproteobacteria</taxon>
        <taxon>Oceanospirillales</taxon>
        <taxon>Oceanospirillaceae</taxon>
        <taxon>Bacterioplanoides</taxon>
    </lineage>
</organism>
<comment type="catalytic activity">
    <reaction evidence="3">
        <text>uridine(65) in tRNA = pseudouridine(65) in tRNA</text>
        <dbReference type="Rhea" id="RHEA:42536"/>
        <dbReference type="Rhea" id="RHEA-COMP:10103"/>
        <dbReference type="Rhea" id="RHEA-COMP:10104"/>
        <dbReference type="ChEBI" id="CHEBI:65314"/>
        <dbReference type="ChEBI" id="CHEBI:65315"/>
        <dbReference type="EC" id="5.4.99.26"/>
    </reaction>
</comment>
<evidence type="ECO:0000256" key="8">
    <source>
        <dbReference type="ARBA" id="ARBA00041975"/>
    </source>
</evidence>
<dbReference type="InterPro" id="IPR006145">
    <property type="entry name" value="PsdUridine_synth_RsuA/RluA"/>
</dbReference>